<comment type="subcellular location">
    <subcellularLocation>
        <location evidence="1">Membrane</location>
        <topology evidence="1">Multi-pass membrane protein</topology>
    </subcellularLocation>
</comment>
<dbReference type="InterPro" id="IPR022764">
    <property type="entry name" value="Peptidase_S54_rhomboid_dom"/>
</dbReference>
<accession>A0A9E8HKE0</accession>
<protein>
    <submittedName>
        <fullName evidence="7">Rhomboid family intramembrane serine protease</fullName>
    </submittedName>
</protein>
<feature type="transmembrane region" description="Helical" evidence="5">
    <location>
        <begin position="54"/>
        <end position="76"/>
    </location>
</feature>
<dbReference type="EMBL" id="CP101527">
    <property type="protein sequence ID" value="UZW74967.1"/>
    <property type="molecule type" value="Genomic_DNA"/>
</dbReference>
<evidence type="ECO:0000313" key="8">
    <source>
        <dbReference type="Proteomes" id="UP001164472"/>
    </source>
</evidence>
<dbReference type="RefSeq" id="WP_251812371.1">
    <property type="nucleotide sequence ID" value="NZ_CP101527.1"/>
</dbReference>
<dbReference type="GO" id="GO:0016020">
    <property type="term" value="C:membrane"/>
    <property type="evidence" value="ECO:0007669"/>
    <property type="project" value="UniProtKB-SubCell"/>
</dbReference>
<sequence>MIRAFWQRFKIVLTVCGVLSLVHVINMGLGGHLNQFGILPRDPNSLPYIYSSPLLHGNLTHLINNLIGLAIFSWLCLLRTVRLYVWSSLFIVTLTGILVWLFGRPAMHIGASGWIFGLWSLSIALAWFDRRPLNIFIALVVVFLYGGMIYGVLPQDSSISFEAHFFGAISGVLAAWLSTWKIFKRKR</sequence>
<feature type="transmembrane region" description="Helical" evidence="5">
    <location>
        <begin position="135"/>
        <end position="153"/>
    </location>
</feature>
<dbReference type="GO" id="GO:0004252">
    <property type="term" value="F:serine-type endopeptidase activity"/>
    <property type="evidence" value="ECO:0007669"/>
    <property type="project" value="InterPro"/>
</dbReference>
<proteinExistence type="predicted"/>
<feature type="domain" description="Peptidase S54 rhomboid" evidence="6">
    <location>
        <begin position="49"/>
        <end position="178"/>
    </location>
</feature>
<evidence type="ECO:0000256" key="1">
    <source>
        <dbReference type="ARBA" id="ARBA00004141"/>
    </source>
</evidence>
<dbReference type="KEGG" id="asem:NNL22_18400"/>
<name>A0A9E8HKE0_9ALTE</name>
<keyword evidence="2 5" id="KW-0812">Transmembrane</keyword>
<dbReference type="Proteomes" id="UP001164472">
    <property type="component" value="Chromosome"/>
</dbReference>
<evidence type="ECO:0000313" key="7">
    <source>
        <dbReference type="EMBL" id="UZW74967.1"/>
    </source>
</evidence>
<keyword evidence="3 5" id="KW-1133">Transmembrane helix</keyword>
<evidence type="ECO:0000256" key="2">
    <source>
        <dbReference type="ARBA" id="ARBA00022692"/>
    </source>
</evidence>
<keyword evidence="4 5" id="KW-0472">Membrane</keyword>
<keyword evidence="8" id="KW-1185">Reference proteome</keyword>
<dbReference type="Pfam" id="PF01694">
    <property type="entry name" value="Rhomboid"/>
    <property type="match status" value="1"/>
</dbReference>
<feature type="transmembrane region" description="Helical" evidence="5">
    <location>
        <begin position="109"/>
        <end position="128"/>
    </location>
</feature>
<dbReference type="AlphaFoldDB" id="A0A9E8HKE0"/>
<evidence type="ECO:0000259" key="6">
    <source>
        <dbReference type="Pfam" id="PF01694"/>
    </source>
</evidence>
<organism evidence="7 8">
    <name type="scientific">Alkalimarinus sediminis</name>
    <dbReference type="NCBI Taxonomy" id="1632866"/>
    <lineage>
        <taxon>Bacteria</taxon>
        <taxon>Pseudomonadati</taxon>
        <taxon>Pseudomonadota</taxon>
        <taxon>Gammaproteobacteria</taxon>
        <taxon>Alteromonadales</taxon>
        <taxon>Alteromonadaceae</taxon>
        <taxon>Alkalimarinus</taxon>
    </lineage>
</organism>
<keyword evidence="7" id="KW-0645">Protease</keyword>
<dbReference type="InterPro" id="IPR035952">
    <property type="entry name" value="Rhomboid-like_sf"/>
</dbReference>
<evidence type="ECO:0000256" key="5">
    <source>
        <dbReference type="SAM" id="Phobius"/>
    </source>
</evidence>
<reference evidence="7" key="1">
    <citation type="submission" date="2022-07" db="EMBL/GenBank/DDBJ databases">
        <title>Alkalimarinus sp. nov., isolated from gut of a Alitta virens.</title>
        <authorList>
            <person name="Yang A.I."/>
            <person name="Shin N.-R."/>
        </authorList>
    </citation>
    <scope>NUCLEOTIDE SEQUENCE</scope>
    <source>
        <strain evidence="7">FA028</strain>
    </source>
</reference>
<evidence type="ECO:0000256" key="3">
    <source>
        <dbReference type="ARBA" id="ARBA00022989"/>
    </source>
</evidence>
<keyword evidence="7" id="KW-0378">Hydrolase</keyword>
<dbReference type="Gene3D" id="1.20.1540.10">
    <property type="entry name" value="Rhomboid-like"/>
    <property type="match status" value="1"/>
</dbReference>
<dbReference type="SUPFAM" id="SSF144091">
    <property type="entry name" value="Rhomboid-like"/>
    <property type="match status" value="1"/>
</dbReference>
<feature type="transmembrane region" description="Helical" evidence="5">
    <location>
        <begin position="165"/>
        <end position="183"/>
    </location>
</feature>
<gene>
    <name evidence="7" type="ORF">NNL22_18400</name>
</gene>
<feature type="transmembrane region" description="Helical" evidence="5">
    <location>
        <begin position="83"/>
        <end position="103"/>
    </location>
</feature>
<dbReference type="GO" id="GO:0006508">
    <property type="term" value="P:proteolysis"/>
    <property type="evidence" value="ECO:0007669"/>
    <property type="project" value="UniProtKB-KW"/>
</dbReference>
<evidence type="ECO:0000256" key="4">
    <source>
        <dbReference type="ARBA" id="ARBA00023136"/>
    </source>
</evidence>